<feature type="region of interest" description="Disordered" evidence="1">
    <location>
        <begin position="390"/>
        <end position="419"/>
    </location>
</feature>
<feature type="region of interest" description="Disordered" evidence="1">
    <location>
        <begin position="284"/>
        <end position="326"/>
    </location>
</feature>
<evidence type="ECO:0000313" key="3">
    <source>
        <dbReference type="EMBL" id="KJX97208.1"/>
    </source>
</evidence>
<feature type="domain" description="Heterokaryon incompatibility" evidence="2">
    <location>
        <begin position="23"/>
        <end position="157"/>
    </location>
</feature>
<name>A0A0F4GIW3_9PEZI</name>
<sequence>MRLLNVHTLRLQNFEQGADRPPYAIASHRWYNDEIDKHDFEAGLKQAGESYKKTEAFCRYVANRRGPGLQPLDWIWIDTCCIDKRSSSELSEAINSMMRWYSNAVICLAFLWDVPSLSRNRTQKSEDTPSIQRDSASVPYNRLRCSVWFRRGWTLQELLAPPIVLFLDQEWNVIGQKNSTGQPRGTYGGTLGPLLNQQIASITGIPTAFLSRYGSALEPTSYADVAVRLDWMKGRTTTRIEDRAYCLLGLCGLFMSMRYGERGQAMQRLHNKIRKNYPVSAEFESTETVASSASRSEVEERSTSSGRRKELRGVPQDARVQQKPSSNAAAMIWARNGLAVLTNRGMAEDEAIKILARRIQDMSPGSPLDVAMFEMRCLLKQCNDIDKQRAAAGLSSRNREHSEDESSDDNLGRISSSDM</sequence>
<feature type="compositionally biased region" description="Low complexity" evidence="1">
    <location>
        <begin position="284"/>
        <end position="295"/>
    </location>
</feature>
<dbReference type="InterPro" id="IPR010730">
    <property type="entry name" value="HET"/>
</dbReference>
<gene>
    <name evidence="3" type="ORF">TI39_contig530g00002</name>
</gene>
<dbReference type="PANTHER" id="PTHR10622:SF10">
    <property type="entry name" value="HET DOMAIN-CONTAINING PROTEIN"/>
    <property type="match status" value="1"/>
</dbReference>
<protein>
    <recommendedName>
        <fullName evidence="2">Heterokaryon incompatibility domain-containing protein</fullName>
    </recommendedName>
</protein>
<evidence type="ECO:0000313" key="4">
    <source>
        <dbReference type="Proteomes" id="UP000033647"/>
    </source>
</evidence>
<organism evidence="3 4">
    <name type="scientific">Zymoseptoria brevis</name>
    <dbReference type="NCBI Taxonomy" id="1047168"/>
    <lineage>
        <taxon>Eukaryota</taxon>
        <taxon>Fungi</taxon>
        <taxon>Dikarya</taxon>
        <taxon>Ascomycota</taxon>
        <taxon>Pezizomycotina</taxon>
        <taxon>Dothideomycetes</taxon>
        <taxon>Dothideomycetidae</taxon>
        <taxon>Mycosphaerellales</taxon>
        <taxon>Mycosphaerellaceae</taxon>
        <taxon>Zymoseptoria</taxon>
    </lineage>
</organism>
<accession>A0A0F4GIW3</accession>
<proteinExistence type="predicted"/>
<dbReference type="Proteomes" id="UP000033647">
    <property type="component" value="Unassembled WGS sequence"/>
</dbReference>
<dbReference type="PANTHER" id="PTHR10622">
    <property type="entry name" value="HET DOMAIN-CONTAINING PROTEIN"/>
    <property type="match status" value="1"/>
</dbReference>
<dbReference type="OrthoDB" id="20872at2759"/>
<dbReference type="STRING" id="1047168.A0A0F4GIW3"/>
<dbReference type="AlphaFoldDB" id="A0A0F4GIW3"/>
<feature type="compositionally biased region" description="Basic and acidic residues" evidence="1">
    <location>
        <begin position="296"/>
        <end position="312"/>
    </location>
</feature>
<dbReference type="Pfam" id="PF06985">
    <property type="entry name" value="HET"/>
    <property type="match status" value="1"/>
</dbReference>
<comment type="caution">
    <text evidence="3">The sequence shown here is derived from an EMBL/GenBank/DDBJ whole genome shotgun (WGS) entry which is preliminary data.</text>
</comment>
<dbReference type="EMBL" id="LAFY01000522">
    <property type="protein sequence ID" value="KJX97208.1"/>
    <property type="molecule type" value="Genomic_DNA"/>
</dbReference>
<keyword evidence="4" id="KW-1185">Reference proteome</keyword>
<evidence type="ECO:0000256" key="1">
    <source>
        <dbReference type="SAM" id="MobiDB-lite"/>
    </source>
</evidence>
<evidence type="ECO:0000259" key="2">
    <source>
        <dbReference type="Pfam" id="PF06985"/>
    </source>
</evidence>
<reference evidence="3 4" key="1">
    <citation type="submission" date="2015-03" db="EMBL/GenBank/DDBJ databases">
        <title>RNA-seq based gene annotation and comparative genomics of four Zymoseptoria species reveal species-specific pathogenicity related genes and transposable element activity.</title>
        <authorList>
            <person name="Grandaubert J."/>
            <person name="Bhattacharyya A."/>
            <person name="Stukenbrock E.H."/>
        </authorList>
    </citation>
    <scope>NUCLEOTIDE SEQUENCE [LARGE SCALE GENOMIC DNA]</scope>
    <source>
        <strain evidence="3 4">Zb18110</strain>
    </source>
</reference>